<dbReference type="AlphaFoldDB" id="A0A2X0MV45"/>
<sequence length="50" mass="5437">MSCTNAAALMSRRSCQLDPQDSLDEPFDRRAKEWGGGTALGFLHDGTEPP</sequence>
<reference evidence="3" key="1">
    <citation type="submission" date="2016-10" db="EMBL/GenBank/DDBJ databases">
        <authorList>
            <person name="Jeantristanb JTB J.-T."/>
            <person name="Ricardo R."/>
        </authorList>
    </citation>
    <scope>NUCLEOTIDE SEQUENCE [LARGE SCALE GENOMIC DNA]</scope>
</reference>
<feature type="region of interest" description="Disordered" evidence="1">
    <location>
        <begin position="10"/>
        <end position="50"/>
    </location>
</feature>
<dbReference type="EMBL" id="FMWP01000127">
    <property type="protein sequence ID" value="SDA02728.1"/>
    <property type="molecule type" value="Genomic_DNA"/>
</dbReference>
<dbReference type="Proteomes" id="UP000249723">
    <property type="component" value="Unassembled WGS sequence"/>
</dbReference>
<evidence type="ECO:0000313" key="2">
    <source>
        <dbReference type="EMBL" id="SDA02728.1"/>
    </source>
</evidence>
<name>A0A2X0MV45_9BASI</name>
<gene>
    <name evidence="2" type="ORF">BZ3500_MVSOF-1268-A1-R1_CHR7-1G09068</name>
</gene>
<evidence type="ECO:0000256" key="1">
    <source>
        <dbReference type="SAM" id="MobiDB-lite"/>
    </source>
</evidence>
<keyword evidence="3" id="KW-1185">Reference proteome</keyword>
<evidence type="ECO:0000313" key="3">
    <source>
        <dbReference type="Proteomes" id="UP000249723"/>
    </source>
</evidence>
<accession>A0A2X0MV45</accession>
<proteinExistence type="predicted"/>
<organism evidence="2 3">
    <name type="scientific">Microbotryum saponariae</name>
    <dbReference type="NCBI Taxonomy" id="289078"/>
    <lineage>
        <taxon>Eukaryota</taxon>
        <taxon>Fungi</taxon>
        <taxon>Dikarya</taxon>
        <taxon>Basidiomycota</taxon>
        <taxon>Pucciniomycotina</taxon>
        <taxon>Microbotryomycetes</taxon>
        <taxon>Microbotryales</taxon>
        <taxon>Microbotryaceae</taxon>
        <taxon>Microbotryum</taxon>
    </lineage>
</organism>
<protein>
    <submittedName>
        <fullName evidence="2">BZ3500_MvSof-1268-A1-R1_Chr7-1g09068 protein</fullName>
    </submittedName>
</protein>